<feature type="transmembrane region" description="Helical" evidence="1">
    <location>
        <begin position="188"/>
        <end position="206"/>
    </location>
</feature>
<feature type="signal peptide" evidence="2">
    <location>
        <begin position="1"/>
        <end position="22"/>
    </location>
</feature>
<keyword evidence="1" id="KW-1133">Transmembrane helix</keyword>
<keyword evidence="4" id="KW-1185">Reference proteome</keyword>
<proteinExistence type="predicted"/>
<keyword evidence="2" id="KW-0732">Signal</keyword>
<keyword evidence="1" id="KW-0472">Membrane</keyword>
<keyword evidence="1" id="KW-0812">Transmembrane</keyword>
<organism evidence="3 4">
    <name type="scientific">Seminavis robusta</name>
    <dbReference type="NCBI Taxonomy" id="568900"/>
    <lineage>
        <taxon>Eukaryota</taxon>
        <taxon>Sar</taxon>
        <taxon>Stramenopiles</taxon>
        <taxon>Ochrophyta</taxon>
        <taxon>Bacillariophyta</taxon>
        <taxon>Bacillariophyceae</taxon>
        <taxon>Bacillariophycidae</taxon>
        <taxon>Naviculales</taxon>
        <taxon>Naviculaceae</taxon>
        <taxon>Seminavis</taxon>
    </lineage>
</organism>
<comment type="caution">
    <text evidence="3">The sequence shown here is derived from an EMBL/GenBank/DDBJ whole genome shotgun (WGS) entry which is preliminary data.</text>
</comment>
<evidence type="ECO:0000313" key="3">
    <source>
        <dbReference type="EMBL" id="CAB9506871.1"/>
    </source>
</evidence>
<evidence type="ECO:0000256" key="2">
    <source>
        <dbReference type="SAM" id="SignalP"/>
    </source>
</evidence>
<gene>
    <name evidence="3" type="ORF">SEMRO_282_G107520.1</name>
</gene>
<dbReference type="AlphaFoldDB" id="A0A9N8DQT3"/>
<reference evidence="3" key="1">
    <citation type="submission" date="2020-06" db="EMBL/GenBank/DDBJ databases">
        <authorList>
            <consortium name="Plant Systems Biology data submission"/>
        </authorList>
    </citation>
    <scope>NUCLEOTIDE SEQUENCE</scope>
    <source>
        <strain evidence="3">D6</strain>
    </source>
</reference>
<evidence type="ECO:0000256" key="1">
    <source>
        <dbReference type="SAM" id="Phobius"/>
    </source>
</evidence>
<evidence type="ECO:0000313" key="4">
    <source>
        <dbReference type="Proteomes" id="UP001153069"/>
    </source>
</evidence>
<accession>A0A9N8DQT3</accession>
<protein>
    <submittedName>
        <fullName evidence="3">Uncharacterized protein</fullName>
    </submittedName>
</protein>
<dbReference type="Proteomes" id="UP001153069">
    <property type="component" value="Unassembled WGS sequence"/>
</dbReference>
<name>A0A9N8DQT3_9STRA</name>
<feature type="chain" id="PRO_5040317329" evidence="2">
    <location>
        <begin position="23"/>
        <end position="252"/>
    </location>
</feature>
<sequence>MKLLLLLYPALLISIILNAVKANIDHPVCRKKGQVIDLSDECCLQFGTWHQQMTGISKIIAHELSQPHQVTTEENLNEERVRWCDLNSLSYDEYVACECQASAKLEYTGPNVTVQCGTKKDIASVLSDYPCLPKACGTSREAHTLLLNESLLSKNCEITTIYGNATPFWLHADIGNIPKAQTKTEQTLPLVGFLAATSLLIAGLYWRFATPVVSKDAPTSLDEVICFDDLELTSAKGASTVKEIQIEEHELT</sequence>
<dbReference type="EMBL" id="CAICTM010000281">
    <property type="protein sequence ID" value="CAB9506871.1"/>
    <property type="molecule type" value="Genomic_DNA"/>
</dbReference>